<dbReference type="CDD" id="cd00303">
    <property type="entry name" value="retropepsin_like"/>
    <property type="match status" value="1"/>
</dbReference>
<dbReference type="PANTHER" id="PTHR37984">
    <property type="entry name" value="PROTEIN CBG26694"/>
    <property type="match status" value="1"/>
</dbReference>
<reference evidence="21" key="1">
    <citation type="journal article" date="2017" name="Nature">
        <title>The sunflower genome provides insights into oil metabolism, flowering and Asterid evolution.</title>
        <authorList>
            <person name="Badouin H."/>
            <person name="Gouzy J."/>
            <person name="Grassa C.J."/>
            <person name="Murat F."/>
            <person name="Staton S.E."/>
            <person name="Cottret L."/>
            <person name="Lelandais-Briere C."/>
            <person name="Owens G.L."/>
            <person name="Carrere S."/>
            <person name="Mayjonade B."/>
            <person name="Legrand L."/>
            <person name="Gill N."/>
            <person name="Kane N.C."/>
            <person name="Bowers J.E."/>
            <person name="Hubner S."/>
            <person name="Bellec A."/>
            <person name="Berard A."/>
            <person name="Berges H."/>
            <person name="Blanchet N."/>
            <person name="Boniface M.C."/>
            <person name="Brunel D."/>
            <person name="Catrice O."/>
            <person name="Chaidir N."/>
            <person name="Claudel C."/>
            <person name="Donnadieu C."/>
            <person name="Faraut T."/>
            <person name="Fievet G."/>
            <person name="Helmstetter N."/>
            <person name="King M."/>
            <person name="Knapp S.J."/>
            <person name="Lai Z."/>
            <person name="Le Paslier M.C."/>
            <person name="Lippi Y."/>
            <person name="Lorenzon L."/>
            <person name="Mandel J.R."/>
            <person name="Marage G."/>
            <person name="Marchand G."/>
            <person name="Marquand E."/>
            <person name="Bret-Mestries E."/>
            <person name="Morien E."/>
            <person name="Nambeesan S."/>
            <person name="Nguyen T."/>
            <person name="Pegot-Espagnet P."/>
            <person name="Pouilly N."/>
            <person name="Raftis F."/>
            <person name="Sallet E."/>
            <person name="Schiex T."/>
            <person name="Thomas J."/>
            <person name="Vandecasteele C."/>
            <person name="Vares D."/>
            <person name="Vear F."/>
            <person name="Vautrin S."/>
            <person name="Crespi M."/>
            <person name="Mangin B."/>
            <person name="Burke J.M."/>
            <person name="Salse J."/>
            <person name="Munos S."/>
            <person name="Vincourt P."/>
            <person name="Rieseberg L.H."/>
            <person name="Langlade N.B."/>
        </authorList>
    </citation>
    <scope>NUCLEOTIDE SEQUENCE</scope>
    <source>
        <tissue evidence="21">Leaves</tissue>
    </source>
</reference>
<dbReference type="InterPro" id="IPR050951">
    <property type="entry name" value="Retrovirus_Pol_polyprotein"/>
</dbReference>
<dbReference type="SMART" id="SM00343">
    <property type="entry name" value="ZnF_C2HC"/>
    <property type="match status" value="2"/>
</dbReference>
<dbReference type="GO" id="GO:0006508">
    <property type="term" value="P:proteolysis"/>
    <property type="evidence" value="ECO:0007669"/>
    <property type="project" value="UniProtKB-KW"/>
</dbReference>
<feature type="region of interest" description="Disordered" evidence="17">
    <location>
        <begin position="221"/>
        <end position="289"/>
    </location>
</feature>
<dbReference type="Pfam" id="PF17917">
    <property type="entry name" value="RT_RNaseH"/>
    <property type="match status" value="1"/>
</dbReference>
<keyword evidence="11" id="KW-0229">DNA integration</keyword>
<dbReference type="GO" id="GO:0008270">
    <property type="term" value="F:zinc ion binding"/>
    <property type="evidence" value="ECO:0007669"/>
    <property type="project" value="UniProtKB-KW"/>
</dbReference>
<evidence type="ECO:0000256" key="16">
    <source>
        <dbReference type="PROSITE-ProRule" id="PRU00047"/>
    </source>
</evidence>
<evidence type="ECO:0000259" key="20">
    <source>
        <dbReference type="PROSITE" id="PS50994"/>
    </source>
</evidence>
<comment type="caution">
    <text evidence="21">The sequence shown here is derived from an EMBL/GenBank/DDBJ whole genome shotgun (WGS) entry which is preliminary data.</text>
</comment>
<dbReference type="GO" id="GO:0006310">
    <property type="term" value="P:DNA recombination"/>
    <property type="evidence" value="ECO:0007669"/>
    <property type="project" value="UniProtKB-KW"/>
</dbReference>
<keyword evidence="4 21" id="KW-0548">Nucleotidyltransferase</keyword>
<dbReference type="PROSITE" id="PS50878">
    <property type="entry name" value="RT_POL"/>
    <property type="match status" value="1"/>
</dbReference>
<evidence type="ECO:0000256" key="11">
    <source>
        <dbReference type="ARBA" id="ARBA00022908"/>
    </source>
</evidence>
<dbReference type="InterPro" id="IPR001584">
    <property type="entry name" value="Integrase_cat-core"/>
</dbReference>
<dbReference type="InterPro" id="IPR043502">
    <property type="entry name" value="DNA/RNA_pol_sf"/>
</dbReference>
<evidence type="ECO:0000259" key="18">
    <source>
        <dbReference type="PROSITE" id="PS50158"/>
    </source>
</evidence>
<evidence type="ECO:0000256" key="14">
    <source>
        <dbReference type="ARBA" id="ARBA00023125"/>
    </source>
</evidence>
<feature type="compositionally biased region" description="Basic residues" evidence="17">
    <location>
        <begin position="223"/>
        <end position="233"/>
    </location>
</feature>
<dbReference type="Pfam" id="PF17921">
    <property type="entry name" value="Integrase_H2C2"/>
    <property type="match status" value="1"/>
</dbReference>
<evidence type="ECO:0000256" key="8">
    <source>
        <dbReference type="ARBA" id="ARBA00022759"/>
    </source>
</evidence>
<dbReference type="Gene3D" id="2.40.70.10">
    <property type="entry name" value="Acid Proteases"/>
    <property type="match status" value="1"/>
</dbReference>
<dbReference type="Pfam" id="PF00078">
    <property type="entry name" value="RVT_1"/>
    <property type="match status" value="1"/>
</dbReference>
<dbReference type="GO" id="GO:0003677">
    <property type="term" value="F:DNA binding"/>
    <property type="evidence" value="ECO:0007669"/>
    <property type="project" value="UniProtKB-KW"/>
</dbReference>
<keyword evidence="16" id="KW-0863">Zinc-finger</keyword>
<evidence type="ECO:0000256" key="3">
    <source>
        <dbReference type="ARBA" id="ARBA00022679"/>
    </source>
</evidence>
<evidence type="ECO:0000256" key="9">
    <source>
        <dbReference type="ARBA" id="ARBA00022801"/>
    </source>
</evidence>
<dbReference type="FunFam" id="3.10.20.370:FF:000001">
    <property type="entry name" value="Retrovirus-related Pol polyprotein from transposon 17.6-like protein"/>
    <property type="match status" value="1"/>
</dbReference>
<dbReference type="PROSITE" id="PS50994">
    <property type="entry name" value="INTEGRASE"/>
    <property type="match status" value="1"/>
</dbReference>
<dbReference type="InterPro" id="IPR041588">
    <property type="entry name" value="Integrase_H2C2"/>
</dbReference>
<dbReference type="SUPFAM" id="SSF50630">
    <property type="entry name" value="Acid proteases"/>
    <property type="match status" value="1"/>
</dbReference>
<dbReference type="SUPFAM" id="SSF53098">
    <property type="entry name" value="Ribonuclease H-like"/>
    <property type="match status" value="1"/>
</dbReference>
<dbReference type="InterPro" id="IPR056924">
    <property type="entry name" value="SH3_Tf2-1"/>
</dbReference>
<dbReference type="Gene3D" id="3.10.10.10">
    <property type="entry name" value="HIV Type 1 Reverse Transcriptase, subunit A, domain 1"/>
    <property type="match status" value="1"/>
</dbReference>
<evidence type="ECO:0000256" key="10">
    <source>
        <dbReference type="ARBA" id="ARBA00022842"/>
    </source>
</evidence>
<dbReference type="EC" id="2.7.7.49" evidence="1"/>
<gene>
    <name evidence="21" type="ORF">HanXRQr2_Chr11g0491221</name>
</gene>
<keyword evidence="8" id="KW-0255">Endonuclease</keyword>
<dbReference type="PROSITE" id="PS00141">
    <property type="entry name" value="ASP_PROTEASE"/>
    <property type="match status" value="1"/>
</dbReference>
<evidence type="ECO:0000256" key="17">
    <source>
        <dbReference type="SAM" id="MobiDB-lite"/>
    </source>
</evidence>
<dbReference type="EMBL" id="MNCJ02000326">
    <property type="protein sequence ID" value="KAF5782077.1"/>
    <property type="molecule type" value="Genomic_DNA"/>
</dbReference>
<keyword evidence="6" id="KW-0479">Metal-binding</keyword>
<keyword evidence="9 21" id="KW-0378">Hydrolase</keyword>
<dbReference type="InterPro" id="IPR021109">
    <property type="entry name" value="Peptidase_aspartic_dom_sf"/>
</dbReference>
<evidence type="ECO:0000256" key="13">
    <source>
        <dbReference type="ARBA" id="ARBA00022932"/>
    </source>
</evidence>
<feature type="domain" description="CCHC-type" evidence="18">
    <location>
        <begin position="315"/>
        <end position="329"/>
    </location>
</feature>
<dbReference type="GO" id="GO:0015074">
    <property type="term" value="P:DNA integration"/>
    <property type="evidence" value="ECO:0007669"/>
    <property type="project" value="UniProtKB-KW"/>
</dbReference>
<dbReference type="SUPFAM" id="SSF56672">
    <property type="entry name" value="DNA/RNA polymerases"/>
    <property type="match status" value="1"/>
</dbReference>
<reference evidence="21" key="2">
    <citation type="submission" date="2020-06" db="EMBL/GenBank/DDBJ databases">
        <title>Helianthus annuus Genome sequencing and assembly Release 2.</title>
        <authorList>
            <person name="Gouzy J."/>
            <person name="Langlade N."/>
            <person name="Munos S."/>
        </authorList>
    </citation>
    <scope>NUCLEOTIDE SEQUENCE</scope>
    <source>
        <tissue evidence="21">Leaves</tissue>
    </source>
</reference>
<keyword evidence="22" id="KW-1185">Reference proteome</keyword>
<keyword evidence="7" id="KW-0064">Aspartyl protease</keyword>
<dbReference type="InterPro" id="IPR005162">
    <property type="entry name" value="Retrotrans_gag_dom"/>
</dbReference>
<evidence type="ECO:0000256" key="1">
    <source>
        <dbReference type="ARBA" id="ARBA00012493"/>
    </source>
</evidence>
<dbReference type="Pfam" id="PF24626">
    <property type="entry name" value="SH3_Tf2-1"/>
    <property type="match status" value="1"/>
</dbReference>
<dbReference type="Pfam" id="PF03732">
    <property type="entry name" value="Retrotrans_gag"/>
    <property type="match status" value="1"/>
</dbReference>
<evidence type="ECO:0000256" key="12">
    <source>
        <dbReference type="ARBA" id="ARBA00022918"/>
    </source>
</evidence>
<evidence type="ECO:0000256" key="2">
    <source>
        <dbReference type="ARBA" id="ARBA00022670"/>
    </source>
</evidence>
<dbReference type="InterPro" id="IPR000477">
    <property type="entry name" value="RT_dom"/>
</dbReference>
<dbReference type="InterPro" id="IPR036397">
    <property type="entry name" value="RNaseH_sf"/>
</dbReference>
<dbReference type="GO" id="GO:0003964">
    <property type="term" value="F:RNA-directed DNA polymerase activity"/>
    <property type="evidence" value="ECO:0007669"/>
    <property type="project" value="UniProtKB-KW"/>
</dbReference>
<keyword evidence="3 21" id="KW-0808">Transferase</keyword>
<dbReference type="Pfam" id="PF00098">
    <property type="entry name" value="zf-CCHC"/>
    <property type="match status" value="1"/>
</dbReference>
<keyword evidence="10" id="KW-0460">Magnesium</keyword>
<dbReference type="InterPro" id="IPR041373">
    <property type="entry name" value="RT_RNaseH"/>
</dbReference>
<keyword evidence="13" id="KW-0239">DNA-directed DNA polymerase</keyword>
<dbReference type="FunFam" id="3.30.70.270:FF:000020">
    <property type="entry name" value="Transposon Tf2-6 polyprotein-like Protein"/>
    <property type="match status" value="1"/>
</dbReference>
<keyword evidence="2" id="KW-0645">Protease</keyword>
<evidence type="ECO:0000256" key="4">
    <source>
        <dbReference type="ARBA" id="ARBA00022695"/>
    </source>
</evidence>
<evidence type="ECO:0000256" key="7">
    <source>
        <dbReference type="ARBA" id="ARBA00022750"/>
    </source>
</evidence>
<feature type="domain" description="CCHC-type" evidence="18">
    <location>
        <begin position="366"/>
        <end position="381"/>
    </location>
</feature>
<feature type="domain" description="Integrase catalytic" evidence="20">
    <location>
        <begin position="1158"/>
        <end position="1321"/>
    </location>
</feature>
<feature type="domain" description="Reverse transcriptase" evidence="19">
    <location>
        <begin position="635"/>
        <end position="814"/>
    </location>
</feature>
<dbReference type="CDD" id="cd01647">
    <property type="entry name" value="RT_LTR"/>
    <property type="match status" value="1"/>
</dbReference>
<protein>
    <recommendedName>
        <fullName evidence="1">RNA-directed DNA polymerase</fullName>
        <ecNumber evidence="1">2.7.7.49</ecNumber>
    </recommendedName>
</protein>
<dbReference type="Gramene" id="mRNA:HanXRQr2_Chr11g0491221">
    <property type="protein sequence ID" value="CDS:HanXRQr2_Chr11g0491221.1"/>
    <property type="gene ID" value="HanXRQr2_Chr11g0491221"/>
</dbReference>
<dbReference type="InterPro" id="IPR001969">
    <property type="entry name" value="Aspartic_peptidase_AS"/>
</dbReference>
<evidence type="ECO:0000259" key="19">
    <source>
        <dbReference type="PROSITE" id="PS50878"/>
    </source>
</evidence>
<dbReference type="FunFam" id="3.30.420.10:FF:000032">
    <property type="entry name" value="Retrovirus-related Pol polyprotein from transposon 297-like Protein"/>
    <property type="match status" value="1"/>
</dbReference>
<keyword evidence="15" id="KW-0233">DNA recombination</keyword>
<keyword evidence="5" id="KW-0540">Nuclease</keyword>
<dbReference type="GO" id="GO:0004190">
    <property type="term" value="F:aspartic-type endopeptidase activity"/>
    <property type="evidence" value="ECO:0007669"/>
    <property type="project" value="UniProtKB-KW"/>
</dbReference>
<dbReference type="InterPro" id="IPR043128">
    <property type="entry name" value="Rev_trsase/Diguanyl_cyclase"/>
</dbReference>
<dbReference type="CDD" id="cd09274">
    <property type="entry name" value="RNase_HI_RT_Ty3"/>
    <property type="match status" value="1"/>
</dbReference>
<dbReference type="Gene3D" id="4.10.60.10">
    <property type="entry name" value="Zinc finger, CCHC-type"/>
    <property type="match status" value="1"/>
</dbReference>
<evidence type="ECO:0000256" key="5">
    <source>
        <dbReference type="ARBA" id="ARBA00022722"/>
    </source>
</evidence>
<dbReference type="Gene3D" id="3.30.70.270">
    <property type="match status" value="2"/>
</dbReference>
<name>A0A9K3N027_HELAN</name>
<dbReference type="GO" id="GO:0003887">
    <property type="term" value="F:DNA-directed DNA polymerase activity"/>
    <property type="evidence" value="ECO:0007669"/>
    <property type="project" value="UniProtKB-KW"/>
</dbReference>
<accession>A0A9K3N027</accession>
<keyword evidence="14" id="KW-0238">DNA-binding</keyword>
<evidence type="ECO:0000313" key="21">
    <source>
        <dbReference type="EMBL" id="KAF5782077.1"/>
    </source>
</evidence>
<evidence type="ECO:0000256" key="15">
    <source>
        <dbReference type="ARBA" id="ARBA00023172"/>
    </source>
</evidence>
<dbReference type="PROSITE" id="PS50158">
    <property type="entry name" value="ZF_CCHC"/>
    <property type="match status" value="2"/>
</dbReference>
<evidence type="ECO:0000256" key="6">
    <source>
        <dbReference type="ARBA" id="ARBA00022723"/>
    </source>
</evidence>
<dbReference type="FunFam" id="3.10.10.10:FF:000007">
    <property type="entry name" value="Retrovirus-related Pol polyprotein from transposon 17.6-like Protein"/>
    <property type="match status" value="1"/>
</dbReference>
<dbReference type="InterPro" id="IPR012337">
    <property type="entry name" value="RNaseH-like_sf"/>
</dbReference>
<dbReference type="PANTHER" id="PTHR37984:SF5">
    <property type="entry name" value="PROTEIN NYNRIN-LIKE"/>
    <property type="match status" value="1"/>
</dbReference>
<dbReference type="InterPro" id="IPR001878">
    <property type="entry name" value="Znf_CCHC"/>
</dbReference>
<sequence length="1521" mass="173883">MFPLFRMPPRRENPLPNAELAEIIAQQMAAAFPNLIAQLNQANNNNAPCNFKSFNSAKPLKFSGSEGATGLLQWFESIENTFRHVQCPDNRKVEFASSVFQKRALTWWNGVMRDRGAEVALAQTWAELRTLMMREFCPRHELRALEREFDDLKQDSGEHRAYTDRYEELSLLCPTMVTPLDKAIERYIDGLPDSVQDIVTGSNPTTVRQAIELAATLTESQIRKGKLHRKGEKGKKQASDKEDSKKGKNKKGKDSGSSKGSRKRKASQNYAVTAQAQAAPNQPAEPLAKKPYLGNAPLCNRCNGHHQPHLQCRQCTNCGRPGHLAASCRIPANQNRAAQNPAQQVAQPLAQQQGQAARPHYPPGSCYNCGDLTHYRNQCPRLMNANPTQAQAQARGRVFNMNAQEAQADNEVVNGTFFVNNQPASVLFDSGADKSFVSLSFEPLLRVSRTKLGKPLTVEVASGNPVVLDSVLRNCQLNLNDHLFPIDLTPMQLGSFDVIVGMDWLAKHHAEVVCFEKIVRVPLSSGETLQVRGKKPASSLKLMSCTQAWKYLRKNYVAFLAHVTADKGKGKSIQDIPVVRDYQELFPEELPGLPPARQVEFRIDLVPGANPIARAPYRLAPSEMQELSKQLQELSDKGFIRPSFSPWGAPVLFVKKKDGSFRMCIDYRELNKLTIKNRYPLPRIDDLFDQLQGASYFSKIDLRSGYHQLRVHEEDIPKTAFRTRYGHYEFTVMPFGLTNAPAVFMDLMNRVCKPYLDKFIIVFIDDILIYSKTQADHEQHLRLTLELLKKEQLFAKFSKCEFWLKEVQFLGHIVDEQGIHVDPSKISAIKDWDTPTTPTEVRSFLGLAGYYRRFIENFSKIAVPLTALTQKNQPFEWGSKQEEAFQTLKQKLCDAPILTLPEGNDDFVVYCDASKLGLGCVLMQRNKVIAYASRQLKVHEKNYTTHDLELGAVVFALKIWRHYLYGTKCVVFTDHKSLQHIFNQKELNMRQRRWVELLNDYDCEIRYHPGKANVVADALSRKERVKLHCVRVQSDIQARPDIQARISQAQHACVSQDLMGTELPYHTKPDLELKDDGSYYFMDRLWVPSLDDLRTLLMDEAHKSRYSIHPGSDKMYKDLRTRYWWPGMKKDIALYVSKCLTCLKVKAEHQHPSGLLEQPEIPVWKWENIAMDLITKLPRTKKGHDAIWVIVDRLTKSAHFLPIREDFSAEKLAKIYVDEIVSRHGVPLNIISDRDARFSSRFWRTMQSAMGTQLNLSTAYHPQTDGQTERTIQTLEDMLRASVIDFGGSWDSHLPLIEFSYNNSYHSSINMAPFEALYGRKCRSPVCWNEIGEAQLTGPDLILETTDKVKKVRDNLQTARSRQKSYADQRRKPLEFQVGDRVLLKVSPWKGVIRFGKKGKLAPRYVGPFKIVERIGKVAYRLELPPELGNVHPTFHVSNLKKCLADENLHIPLDEIRVDKTLHFVEKPVEIVDRTFRQLKNKRIHLVKVRWESKRGPEFTWERKDQMKAKYPHLFSQVSSK</sequence>
<dbReference type="Gene3D" id="1.10.340.70">
    <property type="match status" value="1"/>
</dbReference>
<organism evidence="21 22">
    <name type="scientific">Helianthus annuus</name>
    <name type="common">Common sunflower</name>
    <dbReference type="NCBI Taxonomy" id="4232"/>
    <lineage>
        <taxon>Eukaryota</taxon>
        <taxon>Viridiplantae</taxon>
        <taxon>Streptophyta</taxon>
        <taxon>Embryophyta</taxon>
        <taxon>Tracheophyta</taxon>
        <taxon>Spermatophyta</taxon>
        <taxon>Magnoliopsida</taxon>
        <taxon>eudicotyledons</taxon>
        <taxon>Gunneridae</taxon>
        <taxon>Pentapetalae</taxon>
        <taxon>asterids</taxon>
        <taxon>campanulids</taxon>
        <taxon>Asterales</taxon>
        <taxon>Asteraceae</taxon>
        <taxon>Asteroideae</taxon>
        <taxon>Heliantheae alliance</taxon>
        <taxon>Heliantheae</taxon>
        <taxon>Helianthus</taxon>
    </lineage>
</organism>
<proteinExistence type="predicted"/>
<dbReference type="GO" id="GO:0004519">
    <property type="term" value="F:endonuclease activity"/>
    <property type="evidence" value="ECO:0007669"/>
    <property type="project" value="UniProtKB-KW"/>
</dbReference>
<dbReference type="Proteomes" id="UP000215914">
    <property type="component" value="Unassembled WGS sequence"/>
</dbReference>
<keyword evidence="16" id="KW-0862">Zinc</keyword>
<keyword evidence="12" id="KW-0695">RNA-directed DNA polymerase</keyword>
<dbReference type="Gene3D" id="3.30.420.10">
    <property type="entry name" value="Ribonuclease H-like superfamily/Ribonuclease H"/>
    <property type="match status" value="2"/>
</dbReference>
<dbReference type="Pfam" id="PF08284">
    <property type="entry name" value="RVP_2"/>
    <property type="match status" value="1"/>
</dbReference>
<feature type="compositionally biased region" description="Basic and acidic residues" evidence="17">
    <location>
        <begin position="234"/>
        <end position="256"/>
    </location>
</feature>
<evidence type="ECO:0000313" key="22">
    <source>
        <dbReference type="Proteomes" id="UP000215914"/>
    </source>
</evidence>
<feature type="compositionally biased region" description="Low complexity" evidence="17">
    <location>
        <begin position="271"/>
        <end position="286"/>
    </location>
</feature>